<dbReference type="Gene3D" id="1.20.1280.50">
    <property type="match status" value="1"/>
</dbReference>
<evidence type="ECO:0000259" key="2">
    <source>
        <dbReference type="PROSITE" id="PS50181"/>
    </source>
</evidence>
<evidence type="ECO:0000313" key="3">
    <source>
        <dbReference type="EMBL" id="KAF8409673.1"/>
    </source>
</evidence>
<dbReference type="InterPro" id="IPR017451">
    <property type="entry name" value="F-box-assoc_interact_dom"/>
</dbReference>
<name>A0A834ZQX3_TETSI</name>
<dbReference type="PANTHER" id="PTHR31672">
    <property type="entry name" value="BNACNNG10540D PROTEIN"/>
    <property type="match status" value="1"/>
</dbReference>
<dbReference type="OrthoDB" id="1894463at2759"/>
<comment type="caution">
    <text evidence="3">The sequence shown here is derived from an EMBL/GenBank/DDBJ whole genome shotgun (WGS) entry which is preliminary data.</text>
</comment>
<dbReference type="NCBIfam" id="TIGR01640">
    <property type="entry name" value="F_box_assoc_1"/>
    <property type="match status" value="1"/>
</dbReference>
<dbReference type="OMA" id="WGKEYSI"/>
<gene>
    <name evidence="3" type="ORF">HHK36_005752</name>
</gene>
<dbReference type="Pfam" id="PF12937">
    <property type="entry name" value="F-box-like"/>
    <property type="match status" value="1"/>
</dbReference>
<evidence type="ECO:0000313" key="4">
    <source>
        <dbReference type="Proteomes" id="UP000655225"/>
    </source>
</evidence>
<dbReference type="InterPro" id="IPR011043">
    <property type="entry name" value="Gal_Oxase/kelch_b-propeller"/>
</dbReference>
<dbReference type="SMART" id="SM00256">
    <property type="entry name" value="FBOX"/>
    <property type="match status" value="1"/>
</dbReference>
<proteinExistence type="predicted"/>
<feature type="region of interest" description="Disordered" evidence="1">
    <location>
        <begin position="1"/>
        <end position="23"/>
    </location>
</feature>
<dbReference type="InterPro" id="IPR036047">
    <property type="entry name" value="F-box-like_dom_sf"/>
</dbReference>
<feature type="compositionally biased region" description="Polar residues" evidence="1">
    <location>
        <begin position="14"/>
        <end position="23"/>
    </location>
</feature>
<reference evidence="3 4" key="1">
    <citation type="submission" date="2020-04" db="EMBL/GenBank/DDBJ databases">
        <title>Plant Genome Project.</title>
        <authorList>
            <person name="Zhang R.-G."/>
        </authorList>
    </citation>
    <scope>NUCLEOTIDE SEQUENCE [LARGE SCALE GENOMIC DNA]</scope>
    <source>
        <strain evidence="3">YNK0</strain>
        <tissue evidence="3">Leaf</tissue>
    </source>
</reference>
<organism evidence="3 4">
    <name type="scientific">Tetracentron sinense</name>
    <name type="common">Spur-leaf</name>
    <dbReference type="NCBI Taxonomy" id="13715"/>
    <lineage>
        <taxon>Eukaryota</taxon>
        <taxon>Viridiplantae</taxon>
        <taxon>Streptophyta</taxon>
        <taxon>Embryophyta</taxon>
        <taxon>Tracheophyta</taxon>
        <taxon>Spermatophyta</taxon>
        <taxon>Magnoliopsida</taxon>
        <taxon>Trochodendrales</taxon>
        <taxon>Trochodendraceae</taxon>
        <taxon>Tetracentron</taxon>
    </lineage>
</organism>
<evidence type="ECO:0000256" key="1">
    <source>
        <dbReference type="SAM" id="MobiDB-lite"/>
    </source>
</evidence>
<accession>A0A834ZQX3</accession>
<sequence>MDLVTEREGKRSSRPQGAQVTSGMESLPREIAIDILSRLPITSLMQFKCVCRAWRLLAQDPRLPIMHLALSTENNPCLILHCDYPIRNQLYFVEIDATNGYTEAVRKIKTPFGSVMPEFDIAGSSNGLLCLSDALYCDPVHIYNPFTGYYIELPKLNQYTDQEVVFEFGFHLELKVYKVVRIVYTGLLGRAGYKKSVVQVFTLGTNTWRNRGHVPYQIDRRRPSEALVNGALHWVTRRRRVALSQLIVSFDLADEEFREVPRPECGGLDKCTYHLVVLGGCLSAAVYCTDGRIEVWVMKDYNVKESWIKEFTVGSYVPVGLNQDVDRPPFSIWKNGLSGRLVRLLCLLKNGDILLEYKSKALVSYDPERQDFKDLTIRRLPNWFQTFIHVGSLISVDGLLGQKDEQKGEEIR</sequence>
<dbReference type="CDD" id="cd22157">
    <property type="entry name" value="F-box_AtFBW1-like"/>
    <property type="match status" value="1"/>
</dbReference>
<dbReference type="InterPro" id="IPR050796">
    <property type="entry name" value="SCF_F-box_component"/>
</dbReference>
<dbReference type="PANTHER" id="PTHR31672:SF2">
    <property type="entry name" value="F-BOX DOMAIN-CONTAINING PROTEIN"/>
    <property type="match status" value="1"/>
</dbReference>
<dbReference type="InterPro" id="IPR013187">
    <property type="entry name" value="F-box-assoc_dom_typ3"/>
</dbReference>
<keyword evidence="4" id="KW-1185">Reference proteome</keyword>
<dbReference type="Pfam" id="PF08268">
    <property type="entry name" value="FBA_3"/>
    <property type="match status" value="1"/>
</dbReference>
<dbReference type="SUPFAM" id="SSF50965">
    <property type="entry name" value="Galactose oxidase, central domain"/>
    <property type="match status" value="1"/>
</dbReference>
<protein>
    <recommendedName>
        <fullName evidence="2">F-box domain-containing protein</fullName>
    </recommendedName>
</protein>
<dbReference type="PROSITE" id="PS50181">
    <property type="entry name" value="FBOX"/>
    <property type="match status" value="1"/>
</dbReference>
<dbReference type="SUPFAM" id="SSF81383">
    <property type="entry name" value="F-box domain"/>
    <property type="match status" value="1"/>
</dbReference>
<feature type="compositionally biased region" description="Basic and acidic residues" evidence="1">
    <location>
        <begin position="1"/>
        <end position="11"/>
    </location>
</feature>
<dbReference type="Proteomes" id="UP000655225">
    <property type="component" value="Unassembled WGS sequence"/>
</dbReference>
<feature type="domain" description="F-box" evidence="2">
    <location>
        <begin position="21"/>
        <end position="68"/>
    </location>
</feature>
<dbReference type="EMBL" id="JABCRI010000003">
    <property type="protein sequence ID" value="KAF8409673.1"/>
    <property type="molecule type" value="Genomic_DNA"/>
</dbReference>
<dbReference type="AlphaFoldDB" id="A0A834ZQX3"/>
<dbReference type="InterPro" id="IPR001810">
    <property type="entry name" value="F-box_dom"/>
</dbReference>